<dbReference type="AlphaFoldDB" id="I6ZQ05"/>
<name>I6ZQ05_MELRP</name>
<feature type="chain" id="PRO_5003707362" description="AmmeMemoRadiSam system protein B" evidence="2">
    <location>
        <begin position="20"/>
        <end position="358"/>
    </location>
</feature>
<dbReference type="Gene3D" id="3.40.830.10">
    <property type="entry name" value="LigB-like"/>
    <property type="match status" value="1"/>
</dbReference>
<dbReference type="STRING" id="1191523.MROS_0908"/>
<dbReference type="Proteomes" id="UP000009011">
    <property type="component" value="Chromosome"/>
</dbReference>
<feature type="signal peptide" evidence="2">
    <location>
        <begin position="1"/>
        <end position="19"/>
    </location>
</feature>
<dbReference type="PANTHER" id="PTHR11060:SF0">
    <property type="entry name" value="PROTEIN MEMO1"/>
    <property type="match status" value="1"/>
</dbReference>
<dbReference type="CDD" id="cd07361">
    <property type="entry name" value="MEMO_like"/>
    <property type="match status" value="1"/>
</dbReference>
<dbReference type="HOGENOM" id="CLU_758056_0_0_10"/>
<evidence type="ECO:0000313" key="3">
    <source>
        <dbReference type="EMBL" id="AFN74149.1"/>
    </source>
</evidence>
<sequence length="358" mass="40740">MRRVLKRILIILLMSLSFAEFNAQDKRDVRDKIGFCWNAGEMDRFVDWLNKNSDDNVDFKGRLIAAVSVHDDYLYAGKVYHPLFKLIDAKEVIILGVTHSTVRKELGSFRNKLILENHKAWTGIYNDVIISPLREIIKKRLPRDYYTVNNRAHQIEHSIEAVIPFLQFYNKEIKITPLMVPGMNRDTMELISGELSEIIAGYIKENKLVLGRDIFILISNDANHYGVDFDNYPYGLDESAHNAAINNDLRIINDYLVGVIGREKIIGLYGELIEGGNKTTPPLWCGRYPLLFGLTTVENIVDKLQLGNLHGALIKYSDTYTEKLLPFEGSSMGATAPYSLDHWVGFFTLGFYIDGGGK</sequence>
<dbReference type="KEGG" id="mro:MROS_0908"/>
<evidence type="ECO:0008006" key="5">
    <source>
        <dbReference type="Google" id="ProtNLM"/>
    </source>
</evidence>
<dbReference type="PANTHER" id="PTHR11060">
    <property type="entry name" value="PROTEIN MEMO1"/>
    <property type="match status" value="1"/>
</dbReference>
<dbReference type="Pfam" id="PF01875">
    <property type="entry name" value="Memo"/>
    <property type="match status" value="1"/>
</dbReference>
<dbReference type="eggNOG" id="COG1355">
    <property type="taxonomic scope" value="Bacteria"/>
</dbReference>
<dbReference type="NCBIfam" id="TIGR04336">
    <property type="entry name" value="AmmeMemoSam_B"/>
    <property type="match status" value="1"/>
</dbReference>
<organism evidence="3 4">
    <name type="scientific">Melioribacter roseus (strain DSM 23840 / JCM 17771 / VKM B-2668 / P3M-2)</name>
    <dbReference type="NCBI Taxonomy" id="1191523"/>
    <lineage>
        <taxon>Bacteria</taxon>
        <taxon>Pseudomonadati</taxon>
        <taxon>Ignavibacteriota</taxon>
        <taxon>Ignavibacteria</taxon>
        <taxon>Ignavibacteriales</taxon>
        <taxon>Melioribacteraceae</taxon>
        <taxon>Melioribacter</taxon>
    </lineage>
</organism>
<dbReference type="InterPro" id="IPR002737">
    <property type="entry name" value="MEMO1_fam"/>
</dbReference>
<reference evidence="3 4" key="1">
    <citation type="journal article" date="2013" name="PLoS ONE">
        <title>Genomic analysis of Melioribacter roseus, facultatively anaerobic organotrophic bacterium representing a novel deep lineage within Bacteriodetes/Chlorobi group.</title>
        <authorList>
            <person name="Kadnikov V.V."/>
            <person name="Mardanov A.V."/>
            <person name="Podosokorskaya O.A."/>
            <person name="Gavrilov S.N."/>
            <person name="Kublanov I.V."/>
            <person name="Beletsky A.V."/>
            <person name="Bonch-Osmolovskaya E.A."/>
            <person name="Ravin N.V."/>
        </authorList>
    </citation>
    <scope>NUCLEOTIDE SEQUENCE [LARGE SCALE GENOMIC DNA]</scope>
    <source>
        <strain evidence="4">JCM 17771 / P3M-2</strain>
    </source>
</reference>
<comment type="similarity">
    <text evidence="1">Belongs to the MEMO1 family.</text>
</comment>
<proteinExistence type="inferred from homology"/>
<evidence type="ECO:0000256" key="2">
    <source>
        <dbReference type="SAM" id="SignalP"/>
    </source>
</evidence>
<evidence type="ECO:0000313" key="4">
    <source>
        <dbReference type="Proteomes" id="UP000009011"/>
    </source>
</evidence>
<keyword evidence="2" id="KW-0732">Signal</keyword>
<gene>
    <name evidence="3" type="ordered locus">MROS_0908</name>
</gene>
<dbReference type="EMBL" id="CP003557">
    <property type="protein sequence ID" value="AFN74149.1"/>
    <property type="molecule type" value="Genomic_DNA"/>
</dbReference>
<accession>I6ZQ05</accession>
<keyword evidence="4" id="KW-1185">Reference proteome</keyword>
<protein>
    <recommendedName>
        <fullName evidence="5">AmmeMemoRadiSam system protein B</fullName>
    </recommendedName>
</protein>
<evidence type="ECO:0000256" key="1">
    <source>
        <dbReference type="ARBA" id="ARBA00006315"/>
    </source>
</evidence>